<dbReference type="InterPro" id="IPR008969">
    <property type="entry name" value="CarboxyPept-like_regulatory"/>
</dbReference>
<evidence type="ECO:0000313" key="6">
    <source>
        <dbReference type="Proteomes" id="UP000283387"/>
    </source>
</evidence>
<dbReference type="Gene3D" id="2.40.170.20">
    <property type="entry name" value="TonB-dependent receptor, beta-barrel domain"/>
    <property type="match status" value="1"/>
</dbReference>
<dbReference type="SUPFAM" id="SSF49464">
    <property type="entry name" value="Carboxypeptidase regulatory domain-like"/>
    <property type="match status" value="1"/>
</dbReference>
<dbReference type="SUPFAM" id="SSF56935">
    <property type="entry name" value="Porins"/>
    <property type="match status" value="1"/>
</dbReference>
<dbReference type="InterPro" id="IPR036942">
    <property type="entry name" value="Beta-barrel_TonB_sf"/>
</dbReference>
<keyword evidence="5" id="KW-0675">Receptor</keyword>
<comment type="subcellular location">
    <subcellularLocation>
        <location evidence="1">Cell outer membrane</location>
    </subcellularLocation>
</comment>
<evidence type="ECO:0000313" key="5">
    <source>
        <dbReference type="EMBL" id="RKD92153.1"/>
    </source>
</evidence>
<accession>A0A419W9L1</accession>
<organism evidence="5 6">
    <name type="scientific">Mangrovibacterium diazotrophicum</name>
    <dbReference type="NCBI Taxonomy" id="1261403"/>
    <lineage>
        <taxon>Bacteria</taxon>
        <taxon>Pseudomonadati</taxon>
        <taxon>Bacteroidota</taxon>
        <taxon>Bacteroidia</taxon>
        <taxon>Marinilabiliales</taxon>
        <taxon>Prolixibacteraceae</taxon>
        <taxon>Mangrovibacterium</taxon>
    </lineage>
</organism>
<dbReference type="GO" id="GO:0009279">
    <property type="term" value="C:cell outer membrane"/>
    <property type="evidence" value="ECO:0007669"/>
    <property type="project" value="UniProtKB-SubCell"/>
</dbReference>
<evidence type="ECO:0000259" key="4">
    <source>
        <dbReference type="Pfam" id="PF07715"/>
    </source>
</evidence>
<keyword evidence="2" id="KW-0472">Membrane</keyword>
<dbReference type="AlphaFoldDB" id="A0A419W9L1"/>
<dbReference type="Proteomes" id="UP000283387">
    <property type="component" value="Unassembled WGS sequence"/>
</dbReference>
<dbReference type="Gene3D" id="2.170.130.10">
    <property type="entry name" value="TonB-dependent receptor, plug domain"/>
    <property type="match status" value="1"/>
</dbReference>
<reference evidence="5 6" key="1">
    <citation type="submission" date="2018-09" db="EMBL/GenBank/DDBJ databases">
        <title>Genomic Encyclopedia of Archaeal and Bacterial Type Strains, Phase II (KMG-II): from individual species to whole genera.</title>
        <authorList>
            <person name="Goeker M."/>
        </authorList>
    </citation>
    <scope>NUCLEOTIDE SEQUENCE [LARGE SCALE GENOMIC DNA]</scope>
    <source>
        <strain evidence="5 6">DSM 27148</strain>
    </source>
</reference>
<dbReference type="EMBL" id="RAPN01000001">
    <property type="protein sequence ID" value="RKD92153.1"/>
    <property type="molecule type" value="Genomic_DNA"/>
</dbReference>
<evidence type="ECO:0000256" key="2">
    <source>
        <dbReference type="ARBA" id="ARBA00023136"/>
    </source>
</evidence>
<proteinExistence type="predicted"/>
<gene>
    <name evidence="5" type="ORF">BC643_2523</name>
</gene>
<keyword evidence="3" id="KW-0998">Cell outer membrane</keyword>
<feature type="domain" description="TonB-dependent receptor plug" evidence="4">
    <location>
        <begin position="161"/>
        <end position="223"/>
    </location>
</feature>
<dbReference type="Gene3D" id="2.60.40.1120">
    <property type="entry name" value="Carboxypeptidase-like, regulatory domain"/>
    <property type="match status" value="1"/>
</dbReference>
<keyword evidence="6" id="KW-1185">Reference proteome</keyword>
<protein>
    <submittedName>
        <fullName evidence="5">TonB-dependent receptor-like protein</fullName>
    </submittedName>
</protein>
<dbReference type="InterPro" id="IPR037066">
    <property type="entry name" value="Plug_dom_sf"/>
</dbReference>
<comment type="caution">
    <text evidence="5">The sequence shown here is derived from an EMBL/GenBank/DDBJ whole genome shotgun (WGS) entry which is preliminary data.</text>
</comment>
<dbReference type="InterPro" id="IPR012910">
    <property type="entry name" value="Plug_dom"/>
</dbReference>
<evidence type="ECO:0000256" key="1">
    <source>
        <dbReference type="ARBA" id="ARBA00004442"/>
    </source>
</evidence>
<name>A0A419W9L1_9BACT</name>
<sequence>MNEDMKQKENMKTPNNGFACRLKALVKLSLLLVILSIQLKVYAQEDVEPAIVDGRVTEEEFGEPLEKAIVQIRGSGVYTITNRFGYFRMKLPPAFFELEAIHPGIFSEFYNVSTYEGILTPMGAVRLEPVAVGRLQQRDIASRIDITKTPSATRNTPVINMMAQQGGTDFNELFTGEPSVYLLENGGGYGSSEISVRGFAANQNQVVFNGISLNNPETGRMNTALYPGLSDWGHQAQFTSGVASGKQSELGQTSLINVLPFMPHKKFGVNVLASAGMNGYLKTAATVHSGLSDRKIAFTLKLDRTAGDGIPDFTGFESYGMYLNLFKEYSHMHSFLLTSVMKTWKADLRNRPDSISRISSYGIDHNSGWGFLDNSELGWNGSFGIANLSVLTHNWHMRVHTRLVSQLYLELENSAQTYPQGMMNGMTPYEIPATDRGLVDFDAISAANSEQTISETDGISTLAGVSRTTRYGLQTQLIHEIDDDNKVFLSADLEQYTSDHFAGATDLLGASGFMSNADINGNDQAATNFVEANFLPKTGKADKVDYDYRSFIRKGGLAAKLERSGNRAFGYAETGIYVKSLKREDYFSYETNDSHGTTDWITQFGWRLSTGLTYRLNEFHSIRFNSGASGSPTRFDVLFPAGNNWENTSAKNQNLYTGELAYVLNSARFFVSLRGYAMYQQNRTDIQRYGLNADEEYAVLSGLNQFHRGVELSGQITYFKRYNLHVSASYGKWTFKNSANAKIYDESNQLLSESDLPFDGYKTDNCPPISLYARNEFNLLKGLEINVNYYRSFASYAPLLVHDFDNDAVPEQLKLPAFDKLGAGVSYYHEFRKKQNIHVFADVQNILGSEYINQIYSNKSGDAFGSNLALYGKGMSWRAGLSITF</sequence>
<dbReference type="OrthoDB" id="1453181at2"/>
<dbReference type="Pfam" id="PF07715">
    <property type="entry name" value="Plug"/>
    <property type="match status" value="1"/>
</dbReference>
<evidence type="ECO:0000256" key="3">
    <source>
        <dbReference type="ARBA" id="ARBA00023237"/>
    </source>
</evidence>